<keyword evidence="9 14" id="KW-0798">TonB box</keyword>
<organism evidence="18">
    <name type="scientific">Candidatus Kentrum sp. FW</name>
    <dbReference type="NCBI Taxonomy" id="2126338"/>
    <lineage>
        <taxon>Bacteria</taxon>
        <taxon>Pseudomonadati</taxon>
        <taxon>Pseudomonadota</taxon>
        <taxon>Gammaproteobacteria</taxon>
        <taxon>Candidatus Kentrum</taxon>
    </lineage>
</organism>
<keyword evidence="2 12" id="KW-0813">Transport</keyword>
<evidence type="ECO:0000256" key="5">
    <source>
        <dbReference type="ARBA" id="ARBA00022692"/>
    </source>
</evidence>
<sequence>MPNPTYVATLLTREEIIVKRKNIPFRNSLHLALLGPVLALGAPGIAIADDATIDTEQNGDVPASQQGDPIELDPIVAIGRVPASTVVLGRDEVDTPDNRRLQDVMKGMPNILDNSGSNEVPTIRGIPGSDPATLFQNMATANQPRVNTLVDGVARPVKGGSSVSANSLSGLWDVETVEVGKGPQTTTTGRSSLTGAVNVSTRDPVHEFEAAARAGWFSEQGTVEGAAMMNLPLIKDQVALRFASEGSDGEHYVDLSSHGLGAAYGDELDDDQYEHYRGKLLLTPDALPDTELVFSINKTRSQGLSLPEVEDWRADDLVMRDGDKPKGFDNEQKVYSAKLLQGLGEKMDLEVQVSYLDNTFQVIRSPYLINSGTIGDGVDNSAQWVFDTDTTSAEALLHFEEFGLIDRGRVGVAYEYEKDNVANPAINYDSAGKSFAYWFSGHKENYAIFGEIEAGIGGGWTAIAGGRFERDERERQVKRLFHIVMGGKDDQARDEVRDEAFSPKLGIRYDGADKYVAGYTYSEGYRPGGIDPSVLYPTIPITTFDDERLKNHEIWVRSSPLDRLSINGSLFYYEFEDYQLRVFDARLEEGSSFSDIGFPIQTGNIPEVKGYGMELDAQYAINDAWTISGALGLLKTKVTDAGPVPEYDGRELSQSPNLTWNLDLGWVSPLGFDAEISARHTGGFQQSHKIIGADGRYFEETDPYTLIDFKVGYETEFRGTELRIDAFVENLTDKRFKLPSFYPDQPGTYGGNVAGRPRTFGVAVTARF</sequence>
<evidence type="ECO:0000256" key="11">
    <source>
        <dbReference type="ARBA" id="ARBA00023237"/>
    </source>
</evidence>
<evidence type="ECO:0000256" key="15">
    <source>
        <dbReference type="SAM" id="SignalP"/>
    </source>
</evidence>
<keyword evidence="8" id="KW-0406">Ion transport</keyword>
<accession>A0A450TZ29</accession>
<evidence type="ECO:0000256" key="14">
    <source>
        <dbReference type="RuleBase" id="RU003357"/>
    </source>
</evidence>
<dbReference type="PROSITE" id="PS01156">
    <property type="entry name" value="TONB_DEPENDENT_REC_2"/>
    <property type="match status" value="1"/>
</dbReference>
<evidence type="ECO:0000256" key="13">
    <source>
        <dbReference type="PROSITE-ProRule" id="PRU10144"/>
    </source>
</evidence>
<feature type="short sequence motif" description="TonB C-terminal box" evidence="13">
    <location>
        <begin position="751"/>
        <end position="768"/>
    </location>
</feature>
<dbReference type="Pfam" id="PF00593">
    <property type="entry name" value="TonB_dep_Rec_b-barrel"/>
    <property type="match status" value="1"/>
</dbReference>
<dbReference type="InterPro" id="IPR036942">
    <property type="entry name" value="Beta-barrel_TonB_sf"/>
</dbReference>
<keyword evidence="6 15" id="KW-0732">Signal</keyword>
<feature type="signal peptide" evidence="15">
    <location>
        <begin position="1"/>
        <end position="48"/>
    </location>
</feature>
<evidence type="ECO:0000256" key="10">
    <source>
        <dbReference type="ARBA" id="ARBA00023136"/>
    </source>
</evidence>
<evidence type="ECO:0000256" key="8">
    <source>
        <dbReference type="ARBA" id="ARBA00023065"/>
    </source>
</evidence>
<dbReference type="InterPro" id="IPR039426">
    <property type="entry name" value="TonB-dep_rcpt-like"/>
</dbReference>
<feature type="chain" id="PRO_5019249698" evidence="15">
    <location>
        <begin position="49"/>
        <end position="768"/>
    </location>
</feature>
<gene>
    <name evidence="18" type="ORF">BECKFW1821C_GA0114237_10692</name>
</gene>
<evidence type="ECO:0000256" key="2">
    <source>
        <dbReference type="ARBA" id="ARBA00022448"/>
    </source>
</evidence>
<feature type="domain" description="TonB-dependent receptor plug" evidence="17">
    <location>
        <begin position="80"/>
        <end position="195"/>
    </location>
</feature>
<evidence type="ECO:0000259" key="17">
    <source>
        <dbReference type="Pfam" id="PF07715"/>
    </source>
</evidence>
<evidence type="ECO:0000256" key="1">
    <source>
        <dbReference type="ARBA" id="ARBA00004571"/>
    </source>
</evidence>
<evidence type="ECO:0000256" key="9">
    <source>
        <dbReference type="ARBA" id="ARBA00023077"/>
    </source>
</evidence>
<dbReference type="PROSITE" id="PS52016">
    <property type="entry name" value="TONB_DEPENDENT_REC_3"/>
    <property type="match status" value="1"/>
</dbReference>
<dbReference type="InterPro" id="IPR012910">
    <property type="entry name" value="Plug_dom"/>
</dbReference>
<comment type="similarity">
    <text evidence="12 14">Belongs to the TonB-dependent receptor family.</text>
</comment>
<comment type="subcellular location">
    <subcellularLocation>
        <location evidence="1 12">Cell outer membrane</location>
        <topology evidence="1 12">Multi-pass membrane protein</topology>
    </subcellularLocation>
</comment>
<dbReference type="EMBL" id="CAADFE010000069">
    <property type="protein sequence ID" value="VFJ75129.1"/>
    <property type="molecule type" value="Genomic_DNA"/>
</dbReference>
<dbReference type="PANTHER" id="PTHR32552">
    <property type="entry name" value="FERRICHROME IRON RECEPTOR-RELATED"/>
    <property type="match status" value="1"/>
</dbReference>
<dbReference type="AlphaFoldDB" id="A0A450TZ29"/>
<dbReference type="GO" id="GO:0009279">
    <property type="term" value="C:cell outer membrane"/>
    <property type="evidence" value="ECO:0007669"/>
    <property type="project" value="UniProtKB-SubCell"/>
</dbReference>
<feature type="domain" description="TonB-dependent receptor-like beta-barrel" evidence="16">
    <location>
        <begin position="327"/>
        <end position="731"/>
    </location>
</feature>
<keyword evidence="11 12" id="KW-0998">Cell outer membrane</keyword>
<dbReference type="InterPro" id="IPR010917">
    <property type="entry name" value="TonB_rcpt_CS"/>
</dbReference>
<keyword evidence="7" id="KW-0408">Iron</keyword>
<dbReference type="InterPro" id="IPR000531">
    <property type="entry name" value="Beta-barrel_TonB"/>
</dbReference>
<evidence type="ECO:0000256" key="6">
    <source>
        <dbReference type="ARBA" id="ARBA00022729"/>
    </source>
</evidence>
<keyword evidence="10 12" id="KW-0472">Membrane</keyword>
<evidence type="ECO:0000259" key="16">
    <source>
        <dbReference type="Pfam" id="PF00593"/>
    </source>
</evidence>
<dbReference type="PANTHER" id="PTHR32552:SF81">
    <property type="entry name" value="TONB-DEPENDENT OUTER MEMBRANE RECEPTOR"/>
    <property type="match status" value="1"/>
</dbReference>
<keyword evidence="18" id="KW-0675">Receptor</keyword>
<evidence type="ECO:0000256" key="12">
    <source>
        <dbReference type="PROSITE-ProRule" id="PRU01360"/>
    </source>
</evidence>
<evidence type="ECO:0000313" key="18">
    <source>
        <dbReference type="EMBL" id="VFJ75129.1"/>
    </source>
</evidence>
<evidence type="ECO:0000256" key="3">
    <source>
        <dbReference type="ARBA" id="ARBA00022452"/>
    </source>
</evidence>
<name>A0A450TZ29_9GAMM</name>
<proteinExistence type="inferred from homology"/>
<reference evidence="18" key="1">
    <citation type="submission" date="2019-02" db="EMBL/GenBank/DDBJ databases">
        <authorList>
            <person name="Gruber-Vodicka R. H."/>
            <person name="Seah K. B. B."/>
        </authorList>
    </citation>
    <scope>NUCLEOTIDE SEQUENCE</scope>
    <source>
        <strain evidence="18">BECK_BZ131</strain>
    </source>
</reference>
<evidence type="ECO:0000256" key="7">
    <source>
        <dbReference type="ARBA" id="ARBA00023004"/>
    </source>
</evidence>
<dbReference type="Pfam" id="PF07715">
    <property type="entry name" value="Plug"/>
    <property type="match status" value="1"/>
</dbReference>
<dbReference type="GO" id="GO:0006826">
    <property type="term" value="P:iron ion transport"/>
    <property type="evidence" value="ECO:0007669"/>
    <property type="project" value="UniProtKB-KW"/>
</dbReference>
<protein>
    <submittedName>
        <fullName evidence="18">Outer membrane receptor proteins, mostly Fe transport</fullName>
    </submittedName>
</protein>
<keyword evidence="4" id="KW-0410">Iron transport</keyword>
<evidence type="ECO:0000256" key="4">
    <source>
        <dbReference type="ARBA" id="ARBA00022496"/>
    </source>
</evidence>
<keyword evidence="5 12" id="KW-0812">Transmembrane</keyword>
<dbReference type="Gene3D" id="2.40.170.20">
    <property type="entry name" value="TonB-dependent receptor, beta-barrel domain"/>
    <property type="match status" value="1"/>
</dbReference>
<dbReference type="SUPFAM" id="SSF56935">
    <property type="entry name" value="Porins"/>
    <property type="match status" value="1"/>
</dbReference>
<keyword evidence="3 12" id="KW-1134">Transmembrane beta strand</keyword>